<dbReference type="InterPro" id="IPR052843">
    <property type="entry name" value="ER_body_metal_sequester"/>
</dbReference>
<dbReference type="PANTHER" id="PTHR38937">
    <property type="entry name" value="MEMBRANE PROTEIN OF ER BODY-LIKE PROTEIN"/>
    <property type="match status" value="1"/>
</dbReference>
<sequence length="671" mass="72857">MDSTEGDMVAVGEMLIQPQRREVVVPRDPGLQGLDQDHRSSSSDDSDGGDGMDIKKASNGNGHHVMKAEAENFGKSVYFDEGSGFWKCRHCVWTYGMGNRRRFNLSDFRDSADELSLHKEKNGVAESDVKQKISDPIQGYSEDNEILPETSHEPEIKPEIPSAKVKSKHVKLENLIEESDDDEDVIELEFEREIKRRDTHTMHCPNCNAVITKVVLRKKRTKKGLSATPPQPEPVDLLGCLSCCSVFVPSGNCFSWIRLLANGGEDSEVPQQTNILQSGSTGNDGNMVIDKEGDCFSLFRIFGNKPEKKSTQKPPEQSSYDSALAVGNPITNQGDGHAQDKDQNLEGIPNVVQPVPNGSAMVNQNVVRPVPNGSSMVNQNGGASVNQNGDGMSTSNHKIGTHPGYPKPPLSTSPADCTIDVGEHVASVPQGNGTSVGEEPQSLPGIIQESRGEIPTRLTGTGDSKSLEIVKSIVYGGLMEFITSLSIVTSAAASGATMLNLLTIGLANLIGGLIIIGHNLWDLKSDQCEGASNKYQEQLGKKENFLLHATFAVLSFLVFGLIPPATYGYAFEQMNDQNLTLGAVAIASLLCIIILASCKAYIMKSEKLSMYIKTIMYYVCIALMVSGISYEAGDLINKLMENYGWFEKTSAFPLSLPGASSRINRVPWTSY</sequence>
<dbReference type="STRING" id="79200.A0A166JEM4"/>
<dbReference type="Gramene" id="KZN12081">
    <property type="protein sequence ID" value="KZN12081"/>
    <property type="gene ID" value="DCAR_004737"/>
</dbReference>
<keyword evidence="2" id="KW-1133">Transmembrane helix</keyword>
<keyword evidence="2" id="KW-0812">Transmembrane</keyword>
<feature type="region of interest" description="Disordered" evidence="1">
    <location>
        <begin position="1"/>
        <end position="61"/>
    </location>
</feature>
<dbReference type="AlphaFoldDB" id="A0A166JEM4"/>
<feature type="transmembrane region" description="Helical" evidence="2">
    <location>
        <begin position="579"/>
        <end position="598"/>
    </location>
</feature>
<reference evidence="3" key="1">
    <citation type="journal article" date="2016" name="Nat. Genet.">
        <title>A high-quality carrot genome assembly provides new insights into carotenoid accumulation and asterid genome evolution.</title>
        <authorList>
            <person name="Iorizzo M."/>
            <person name="Ellison S."/>
            <person name="Senalik D."/>
            <person name="Zeng P."/>
            <person name="Satapoomin P."/>
            <person name="Huang J."/>
            <person name="Bowman M."/>
            <person name="Iovene M."/>
            <person name="Sanseverino W."/>
            <person name="Cavagnaro P."/>
            <person name="Yildiz M."/>
            <person name="Macko-Podgorni A."/>
            <person name="Moranska E."/>
            <person name="Grzebelus E."/>
            <person name="Grzebelus D."/>
            <person name="Ashrafi H."/>
            <person name="Zheng Z."/>
            <person name="Cheng S."/>
            <person name="Spooner D."/>
            <person name="Van Deynze A."/>
            <person name="Simon P."/>
        </authorList>
    </citation>
    <scope>NUCLEOTIDE SEQUENCE [LARGE SCALE GENOMIC DNA]</scope>
    <source>
        <tissue evidence="3">Leaf</tissue>
    </source>
</reference>
<proteinExistence type="predicted"/>
<dbReference type="EMBL" id="LNRQ01000001">
    <property type="protein sequence ID" value="KZN12081.1"/>
    <property type="molecule type" value="Genomic_DNA"/>
</dbReference>
<evidence type="ECO:0000256" key="1">
    <source>
        <dbReference type="SAM" id="MobiDB-lite"/>
    </source>
</evidence>
<organism evidence="3">
    <name type="scientific">Daucus carota subsp. sativus</name>
    <name type="common">Carrot</name>
    <dbReference type="NCBI Taxonomy" id="79200"/>
    <lineage>
        <taxon>Eukaryota</taxon>
        <taxon>Viridiplantae</taxon>
        <taxon>Streptophyta</taxon>
        <taxon>Embryophyta</taxon>
        <taxon>Tracheophyta</taxon>
        <taxon>Spermatophyta</taxon>
        <taxon>Magnoliopsida</taxon>
        <taxon>eudicotyledons</taxon>
        <taxon>Gunneridae</taxon>
        <taxon>Pentapetalae</taxon>
        <taxon>asterids</taxon>
        <taxon>campanulids</taxon>
        <taxon>Apiales</taxon>
        <taxon>Apiaceae</taxon>
        <taxon>Apioideae</taxon>
        <taxon>Scandiceae</taxon>
        <taxon>Daucinae</taxon>
        <taxon>Daucus</taxon>
        <taxon>Daucus sect. Daucus</taxon>
    </lineage>
</organism>
<feature type="transmembrane region" description="Helical" evidence="2">
    <location>
        <begin position="545"/>
        <end position="567"/>
    </location>
</feature>
<evidence type="ECO:0000313" key="3">
    <source>
        <dbReference type="EMBL" id="KZN12081.1"/>
    </source>
</evidence>
<name>A0A166JEM4_DAUCS</name>
<protein>
    <recommendedName>
        <fullName evidence="4">Membrane protein of ER body-like protein</fullName>
    </recommendedName>
</protein>
<feature type="transmembrane region" description="Helical" evidence="2">
    <location>
        <begin position="499"/>
        <end position="517"/>
    </location>
</feature>
<keyword evidence="2" id="KW-0472">Membrane</keyword>
<dbReference type="PANTHER" id="PTHR38937:SF2">
    <property type="entry name" value="MEMBRANE PROTEIN OF ER BODY-LIKE PROTEIN ISOFORM X1"/>
    <property type="match status" value="1"/>
</dbReference>
<dbReference type="OMA" id="TMKIVTI"/>
<gene>
    <name evidence="3" type="ORF">DCAR_004737</name>
</gene>
<evidence type="ECO:0000256" key="2">
    <source>
        <dbReference type="SAM" id="Phobius"/>
    </source>
</evidence>
<evidence type="ECO:0008006" key="4">
    <source>
        <dbReference type="Google" id="ProtNLM"/>
    </source>
</evidence>
<comment type="caution">
    <text evidence="3">The sequence shown here is derived from an EMBL/GenBank/DDBJ whole genome shotgun (WGS) entry which is preliminary data.</text>
</comment>
<accession>A0A166JEM4</accession>
<feature type="transmembrane region" description="Helical" evidence="2">
    <location>
        <begin position="610"/>
        <end position="630"/>
    </location>
</feature>